<dbReference type="SUPFAM" id="SSF46894">
    <property type="entry name" value="C-terminal effector domain of the bipartite response regulators"/>
    <property type="match status" value="1"/>
</dbReference>
<dbReference type="SUPFAM" id="SSF52540">
    <property type="entry name" value="P-loop containing nucleoside triphosphate hydrolases"/>
    <property type="match status" value="1"/>
</dbReference>
<dbReference type="InterPro" id="IPR003593">
    <property type="entry name" value="AAA+_ATPase"/>
</dbReference>
<proteinExistence type="predicted"/>
<dbReference type="SMART" id="SM00421">
    <property type="entry name" value="HTH_LUXR"/>
    <property type="match status" value="1"/>
</dbReference>
<evidence type="ECO:0000313" key="5">
    <source>
        <dbReference type="Proteomes" id="UP000825008"/>
    </source>
</evidence>
<evidence type="ECO:0000256" key="2">
    <source>
        <dbReference type="ARBA" id="ARBA00022840"/>
    </source>
</evidence>
<dbReference type="Proteomes" id="UP000825008">
    <property type="component" value="Chromosome"/>
</dbReference>
<dbReference type="PANTHER" id="PTHR16305:SF35">
    <property type="entry name" value="TRANSCRIPTIONAL ACTIVATOR DOMAIN"/>
    <property type="match status" value="1"/>
</dbReference>
<dbReference type="InterPro" id="IPR041664">
    <property type="entry name" value="AAA_16"/>
</dbReference>
<dbReference type="AlphaFoldDB" id="A0A9X7WIW5"/>
<dbReference type="PROSITE" id="PS50043">
    <property type="entry name" value="HTH_LUXR_2"/>
    <property type="match status" value="1"/>
</dbReference>
<reference evidence="4" key="1">
    <citation type="submission" date="2021-08" db="EMBL/GenBank/DDBJ databases">
        <title>Whole genome sequencing of non-tuberculosis mycobacteria type-strains.</title>
        <authorList>
            <person name="Igarashi Y."/>
            <person name="Osugi A."/>
            <person name="Mitarai S."/>
        </authorList>
    </citation>
    <scope>NUCLEOTIDE SEQUENCE</scope>
    <source>
        <strain evidence="4">JCM 30995</strain>
    </source>
</reference>
<dbReference type="GO" id="GO:0005737">
    <property type="term" value="C:cytoplasm"/>
    <property type="evidence" value="ECO:0007669"/>
    <property type="project" value="TreeGrafter"/>
</dbReference>
<dbReference type="GO" id="GO:0005524">
    <property type="term" value="F:ATP binding"/>
    <property type="evidence" value="ECO:0007669"/>
    <property type="project" value="UniProtKB-KW"/>
</dbReference>
<dbReference type="Gene3D" id="3.40.50.300">
    <property type="entry name" value="P-loop containing nucleotide triphosphate hydrolases"/>
    <property type="match status" value="1"/>
</dbReference>
<evidence type="ECO:0000259" key="3">
    <source>
        <dbReference type="PROSITE" id="PS50043"/>
    </source>
</evidence>
<dbReference type="InterPro" id="IPR000792">
    <property type="entry name" value="Tscrpt_reg_LuxR_C"/>
</dbReference>
<protein>
    <submittedName>
        <fullName evidence="4">LuxR C-terminal-related transcriptional regulator</fullName>
    </submittedName>
</protein>
<keyword evidence="1" id="KW-0547">Nucleotide-binding</keyword>
<dbReference type="InterPro" id="IPR027417">
    <property type="entry name" value="P-loop_NTPase"/>
</dbReference>
<dbReference type="InterPro" id="IPR016032">
    <property type="entry name" value="Sig_transdc_resp-reg_C-effctor"/>
</dbReference>
<feature type="domain" description="HTH luxR-type" evidence="3">
    <location>
        <begin position="802"/>
        <end position="867"/>
    </location>
</feature>
<dbReference type="KEGG" id="mher:K3U94_02525"/>
<evidence type="ECO:0000313" key="4">
    <source>
        <dbReference type="EMBL" id="QZA08234.1"/>
    </source>
</evidence>
<dbReference type="PRINTS" id="PR00038">
    <property type="entry name" value="HTHLUXR"/>
</dbReference>
<dbReference type="PANTHER" id="PTHR16305">
    <property type="entry name" value="TESTICULAR SOLUBLE ADENYLYL CYCLASE"/>
    <property type="match status" value="1"/>
</dbReference>
<evidence type="ECO:0000256" key="1">
    <source>
        <dbReference type="ARBA" id="ARBA00022741"/>
    </source>
</evidence>
<dbReference type="GO" id="GO:0003677">
    <property type="term" value="F:DNA binding"/>
    <property type="evidence" value="ECO:0007669"/>
    <property type="project" value="InterPro"/>
</dbReference>
<gene>
    <name evidence="4" type="ORF">K3U94_02525</name>
</gene>
<dbReference type="Pfam" id="PF13191">
    <property type="entry name" value="AAA_16"/>
    <property type="match status" value="1"/>
</dbReference>
<dbReference type="Pfam" id="PF00196">
    <property type="entry name" value="GerE"/>
    <property type="match status" value="1"/>
</dbReference>
<sequence length="874" mass="91607">MSDHWPLTGRGEELQLVADALADTERRGVLIAGRAGVGKTRLAREAAEAMAAAGWAVSRLAGTATGRSVPLGAFAQWVDDFDANPMAMARQVITDLRARAGDAPLLVIVDDAHLLDDLSALAVHQLVAQGAAAPIQVIATVRNGEPAPDAVSTLWKDGVLRRLELQPLSRPESEELLASALGAVSPDCLARMWKLTRGNVLYLRHLVEQERAAGRLVCEAGQWCWTAGLSVSPTLVELVETQIGAVPDDVREVVDLVAVAEPIDRSCLMALASPHAVEVAEERGLIRVPPSADVVYVGHPLYGEIRLQQCGPLRLRRLRADVATAMVREPARVDPLRLGLLWLESDLPPDIAVLSRAANIARSRLDLALAERFARAAVDAGDSPVAKLLLAYVLFMREQGAETEQILSTIDAPALPATGFVTPVILRAANLLWLLQSPERAWEVTEQALRGQASQDAALCTFRAVQLVLAGRPAETVDALAGVDLGRLDSFGQTLGRCADVIALGDLGRTSQAVEQAEAGYAVIAASPQDSFQGSGMAEFHAYALLVAGYIEDAAVVAQARHRLCAELPGMVSAMATAVLGMTALGGGDLPTALRCLGTAGAGIGSYGEISGIFYRFKILHTEALARSGQVDAAVAALQATRESRHPAYGYVESGYLLAAAWVAAVRGRAGEARQSASEAAAFARDHGQFAREVMCLQTAAQLGDAAVADRLGELAGIVEGPRAPVAARYARALADSDNAGLDAASREFETMGDVLAAADAAAQAAASYRQAGLRGSALSAGARAGQLAEQCGGAVSPALAAAKVTLPLTGREREIALLVAQGLSNRDIAEAMSLSVRTVEGHVYRATVKAGVATRAELSSMVKQFDHTSVPSG</sequence>
<keyword evidence="2" id="KW-0067">ATP-binding</keyword>
<dbReference type="GO" id="GO:0004016">
    <property type="term" value="F:adenylate cyclase activity"/>
    <property type="evidence" value="ECO:0007669"/>
    <property type="project" value="TreeGrafter"/>
</dbReference>
<dbReference type="CDD" id="cd06170">
    <property type="entry name" value="LuxR_C_like"/>
    <property type="match status" value="1"/>
</dbReference>
<dbReference type="InterPro" id="IPR036388">
    <property type="entry name" value="WH-like_DNA-bd_sf"/>
</dbReference>
<dbReference type="EMBL" id="CP080997">
    <property type="protein sequence ID" value="QZA08234.1"/>
    <property type="molecule type" value="Genomic_DNA"/>
</dbReference>
<dbReference type="SMART" id="SM00382">
    <property type="entry name" value="AAA"/>
    <property type="match status" value="1"/>
</dbReference>
<accession>A0A9X7WIW5</accession>
<dbReference type="PROSITE" id="PS00622">
    <property type="entry name" value="HTH_LUXR_1"/>
    <property type="match status" value="1"/>
</dbReference>
<dbReference type="GO" id="GO:0006355">
    <property type="term" value="P:regulation of DNA-templated transcription"/>
    <property type="evidence" value="ECO:0007669"/>
    <property type="project" value="InterPro"/>
</dbReference>
<dbReference type="Gene3D" id="1.10.10.10">
    <property type="entry name" value="Winged helix-like DNA-binding domain superfamily/Winged helix DNA-binding domain"/>
    <property type="match status" value="1"/>
</dbReference>
<name>A0A9X7WIW5_9MYCO</name>
<dbReference type="RefSeq" id="WP_220695473.1">
    <property type="nucleotide sequence ID" value="NZ_CP080997.1"/>
</dbReference>
<organism evidence="4 5">
    <name type="scientific">Mycolicibacter heraklionensis</name>
    <dbReference type="NCBI Taxonomy" id="512402"/>
    <lineage>
        <taxon>Bacteria</taxon>
        <taxon>Bacillati</taxon>
        <taxon>Actinomycetota</taxon>
        <taxon>Actinomycetes</taxon>
        <taxon>Mycobacteriales</taxon>
        <taxon>Mycobacteriaceae</taxon>
        <taxon>Mycolicibacter</taxon>
    </lineage>
</organism>